<dbReference type="GeneID" id="43596393"/>
<dbReference type="OrthoDB" id="3045089at2759"/>
<name>A0A370TUK6_9HELO</name>
<evidence type="ECO:0000313" key="2">
    <source>
        <dbReference type="Proteomes" id="UP000254866"/>
    </source>
</evidence>
<dbReference type="Proteomes" id="UP000254866">
    <property type="component" value="Unassembled WGS sequence"/>
</dbReference>
<dbReference type="RefSeq" id="XP_031871860.1">
    <property type="nucleotide sequence ID" value="XM_032012167.1"/>
</dbReference>
<keyword evidence="2" id="KW-1185">Reference proteome</keyword>
<proteinExistence type="predicted"/>
<accession>A0A370TUK6</accession>
<comment type="caution">
    <text evidence="1">The sequence shown here is derived from an EMBL/GenBank/DDBJ whole genome shotgun (WGS) entry which is preliminary data.</text>
</comment>
<evidence type="ECO:0008006" key="3">
    <source>
        <dbReference type="Google" id="ProtNLM"/>
    </source>
</evidence>
<dbReference type="EMBL" id="NPIC01000002">
    <property type="protein sequence ID" value="RDL39204.1"/>
    <property type="molecule type" value="Genomic_DNA"/>
</dbReference>
<evidence type="ECO:0000313" key="1">
    <source>
        <dbReference type="EMBL" id="RDL39204.1"/>
    </source>
</evidence>
<organism evidence="1 2">
    <name type="scientific">Venustampulla echinocandica</name>
    <dbReference type="NCBI Taxonomy" id="2656787"/>
    <lineage>
        <taxon>Eukaryota</taxon>
        <taxon>Fungi</taxon>
        <taxon>Dikarya</taxon>
        <taxon>Ascomycota</taxon>
        <taxon>Pezizomycotina</taxon>
        <taxon>Leotiomycetes</taxon>
        <taxon>Helotiales</taxon>
        <taxon>Pleuroascaceae</taxon>
        <taxon>Venustampulla</taxon>
    </lineage>
</organism>
<reference evidence="1 2" key="1">
    <citation type="journal article" date="2018" name="IMA Fungus">
        <title>IMA Genome-F 9: Draft genome sequence of Annulohypoxylon stygium, Aspergillus mulundensis, Berkeleyomyces basicola (syn. Thielaviopsis basicola), Ceratocystis smalleyi, two Cercospora beticola strains, Coleophoma cylindrospora, Fusarium fracticaudum, Phialophora cf. hyalina, and Morchella septimelata.</title>
        <authorList>
            <person name="Wingfield B.D."/>
            <person name="Bills G.F."/>
            <person name="Dong Y."/>
            <person name="Huang W."/>
            <person name="Nel W.J."/>
            <person name="Swalarsk-Parry B.S."/>
            <person name="Vaghefi N."/>
            <person name="Wilken P.M."/>
            <person name="An Z."/>
            <person name="de Beer Z.W."/>
            <person name="De Vos L."/>
            <person name="Chen L."/>
            <person name="Duong T.A."/>
            <person name="Gao Y."/>
            <person name="Hammerbacher A."/>
            <person name="Kikkert J.R."/>
            <person name="Li Y."/>
            <person name="Li H."/>
            <person name="Li K."/>
            <person name="Li Q."/>
            <person name="Liu X."/>
            <person name="Ma X."/>
            <person name="Naidoo K."/>
            <person name="Pethybridge S.J."/>
            <person name="Sun J."/>
            <person name="Steenkamp E.T."/>
            <person name="van der Nest M.A."/>
            <person name="van Wyk S."/>
            <person name="Wingfield M.J."/>
            <person name="Xiong C."/>
            <person name="Yue Q."/>
            <person name="Zhang X."/>
        </authorList>
    </citation>
    <scope>NUCLEOTIDE SEQUENCE [LARGE SCALE GENOMIC DNA]</scope>
    <source>
        <strain evidence="1 2">BP 5553</strain>
    </source>
</reference>
<dbReference type="AlphaFoldDB" id="A0A370TUK6"/>
<dbReference type="PANTHER" id="PTHR38886:SF1">
    <property type="entry name" value="NACHT-NTPASE AND P-LOOP NTPASES N-TERMINAL DOMAIN-CONTAINING PROTEIN"/>
    <property type="match status" value="1"/>
</dbReference>
<dbReference type="PANTHER" id="PTHR38886">
    <property type="entry name" value="SESA DOMAIN-CONTAINING PROTEIN"/>
    <property type="match status" value="1"/>
</dbReference>
<sequence>MSFGWSAGDIVAAVKLLYRVGVALKDSGGASSEYQDTISFLRTISQTLQHLNALQSTPISADLAENLREQCEHIRMLLQTFCSDIETSFEPTLGANINRKHIFAALRKLQWAFSTAKKVKRLQDRIALPMTAVGLMLGQQIVRYIIPPGFSSC</sequence>
<gene>
    <name evidence="1" type="ORF">BP5553_03544</name>
</gene>
<dbReference type="STRING" id="2656787.A0A370TUK6"/>
<protein>
    <recommendedName>
        <fullName evidence="3">Fungal N-terminal domain-containing protein</fullName>
    </recommendedName>
</protein>